<dbReference type="OrthoDB" id="5362512at2759"/>
<organism evidence="2 3">
    <name type="scientific">Alternaria atra</name>
    <dbReference type="NCBI Taxonomy" id="119953"/>
    <lineage>
        <taxon>Eukaryota</taxon>
        <taxon>Fungi</taxon>
        <taxon>Dikarya</taxon>
        <taxon>Ascomycota</taxon>
        <taxon>Pezizomycotina</taxon>
        <taxon>Dothideomycetes</taxon>
        <taxon>Pleosporomycetidae</taxon>
        <taxon>Pleosporales</taxon>
        <taxon>Pleosporineae</taxon>
        <taxon>Pleosporaceae</taxon>
        <taxon>Alternaria</taxon>
        <taxon>Alternaria sect. Ulocladioides</taxon>
    </lineage>
</organism>
<gene>
    <name evidence="2" type="ORF">ALTATR162_LOCUS9884</name>
</gene>
<accession>A0A8J2N443</accession>
<evidence type="ECO:0000259" key="1">
    <source>
        <dbReference type="Pfam" id="PF06985"/>
    </source>
</evidence>
<dbReference type="PANTHER" id="PTHR33112">
    <property type="entry name" value="DOMAIN PROTEIN, PUTATIVE-RELATED"/>
    <property type="match status" value="1"/>
</dbReference>
<dbReference type="GeneID" id="67022154"/>
<evidence type="ECO:0000313" key="2">
    <source>
        <dbReference type="EMBL" id="CAG5181885.1"/>
    </source>
</evidence>
<dbReference type="Pfam" id="PF06985">
    <property type="entry name" value="HET"/>
    <property type="match status" value="1"/>
</dbReference>
<dbReference type="Proteomes" id="UP000676310">
    <property type="component" value="Unassembled WGS sequence"/>
</dbReference>
<reference evidence="2" key="1">
    <citation type="submission" date="2021-05" db="EMBL/GenBank/DDBJ databases">
        <authorList>
            <person name="Stam R."/>
        </authorList>
    </citation>
    <scope>NUCLEOTIDE SEQUENCE</scope>
    <source>
        <strain evidence="2">CS162</strain>
    </source>
</reference>
<dbReference type="AlphaFoldDB" id="A0A8J2N443"/>
<feature type="domain" description="Heterokaryon incompatibility" evidence="1">
    <location>
        <begin position="175"/>
        <end position="284"/>
    </location>
</feature>
<dbReference type="RefSeq" id="XP_043173455.1">
    <property type="nucleotide sequence ID" value="XM_043317520.1"/>
</dbReference>
<dbReference type="PANTHER" id="PTHR33112:SF15">
    <property type="entry name" value="HETEROKARYON INCOMPATIBILITY DOMAIN-CONTAINING PROTEIN"/>
    <property type="match status" value="1"/>
</dbReference>
<sequence length="803" mass="91759">MLKDLYRSKKMNCGICRVLFEELESKLDSRLGDVKKSDPRTIGVKASLFIPTPREDHLYCLQFKIRYEQIQCQRTFVLRETDSIDPPPFQTPISARTSSDEVLQRTFQWMAKCQCLEADIPRLYPARLISLEQLKKQRFLYTKTLESIDLSTEVNVHLVEKCDWEDERPAENVRYVTLSHCWGKVANEEERTKLTSENIEEFKRGIKLNTLPKTFRQAMKFAARLPNVGYIWIDSLCIKQGDEVDWLEQSASMDKVYSNAFLNISATAAASSEEGLFFDRRPEILVEDEVVLNIAGLPGALSTSQSLLPHAQETRRSVLQILGAFWPVKWLMSYLLRRLYSMAMVLPVREDQAPSLKLTPKKLPMLQSSHQLLNESDTGIGKDTKGKDLRRCTILDLSFWADRVDNAPVNRRGWVLQERLMTPRVLHFCRDQVAWECSEFEAAEGQPEGIPNYQLTLSGIRAGSRLKGLNALKDGAWVRSMRLQGLKDPDPHLQPGIYALELWRRIVEVYSKTAVTQPGDKLIALSGIARYMSKEIEETSKAAIVRKADSAQISQQRLPEKTQYVAGLWALHLASQLLWYIEPTFRHVDGSFEHLTTSPPGYRAPSFSWAAIDAERGNGVKYGEVTDQDLLITIEEVSVTPRSGSDEFGMLDDAYIELQVKLRKALLFKKGQDRFGWRLIGREFLDQEEHTDVYLDCPARDGAEKDNEGILGHDAKIFVVPAAHTDRKAPRESKYLTCLILQLDREREAGPVFKRIGLTKLSPYGDHRALNDYEILKPYDSDANMLWDVPYDPVTGMHRIRLV</sequence>
<protein>
    <recommendedName>
        <fullName evidence="1">Heterokaryon incompatibility domain-containing protein</fullName>
    </recommendedName>
</protein>
<evidence type="ECO:0000313" key="3">
    <source>
        <dbReference type="Proteomes" id="UP000676310"/>
    </source>
</evidence>
<dbReference type="EMBL" id="CAJRGZ010000027">
    <property type="protein sequence ID" value="CAG5181885.1"/>
    <property type="molecule type" value="Genomic_DNA"/>
</dbReference>
<keyword evidence="3" id="KW-1185">Reference proteome</keyword>
<comment type="caution">
    <text evidence="2">The sequence shown here is derived from an EMBL/GenBank/DDBJ whole genome shotgun (WGS) entry which is preliminary data.</text>
</comment>
<name>A0A8J2N443_9PLEO</name>
<dbReference type="InterPro" id="IPR010730">
    <property type="entry name" value="HET"/>
</dbReference>
<proteinExistence type="predicted"/>